<name>A0A9P9DP33_9PLEO</name>
<dbReference type="Proteomes" id="UP000700596">
    <property type="component" value="Unassembled WGS sequence"/>
</dbReference>
<proteinExistence type="predicted"/>
<dbReference type="OrthoDB" id="5314997at2759"/>
<gene>
    <name evidence="1" type="ORF">B0J11DRAFT_608257</name>
</gene>
<sequence length="211" mass="24925">MISFSQKKWLPQDSCPIFRLPPELRLMVWEKLQPEVFFKEIEFELAKCGLPTPITLINYQIPIGLLSTCRQVHSEVASLYKKWIQKVIDVSPQLVLPADSWRKLAWKIGKDCDFAYEYRPDWLSPSCAEEFSTPFSDSEVKMRAILDIKESRNMKCDADRLIYKKWLYHAAIHKLHSGDRKVSEIVFSNVAMYIWHRAEDREVGYPKEYKY</sequence>
<evidence type="ECO:0000313" key="1">
    <source>
        <dbReference type="EMBL" id="KAH7122721.1"/>
    </source>
</evidence>
<evidence type="ECO:0000313" key="2">
    <source>
        <dbReference type="Proteomes" id="UP000700596"/>
    </source>
</evidence>
<accession>A0A9P9DP33</accession>
<organism evidence="1 2">
    <name type="scientific">Dendryphion nanum</name>
    <dbReference type="NCBI Taxonomy" id="256645"/>
    <lineage>
        <taxon>Eukaryota</taxon>
        <taxon>Fungi</taxon>
        <taxon>Dikarya</taxon>
        <taxon>Ascomycota</taxon>
        <taxon>Pezizomycotina</taxon>
        <taxon>Dothideomycetes</taxon>
        <taxon>Pleosporomycetidae</taxon>
        <taxon>Pleosporales</taxon>
        <taxon>Torulaceae</taxon>
        <taxon>Dendryphion</taxon>
    </lineage>
</organism>
<dbReference type="AlphaFoldDB" id="A0A9P9DP33"/>
<dbReference type="EMBL" id="JAGMWT010000009">
    <property type="protein sequence ID" value="KAH7122721.1"/>
    <property type="molecule type" value="Genomic_DNA"/>
</dbReference>
<comment type="caution">
    <text evidence="1">The sequence shown here is derived from an EMBL/GenBank/DDBJ whole genome shotgun (WGS) entry which is preliminary data.</text>
</comment>
<keyword evidence="2" id="KW-1185">Reference proteome</keyword>
<protein>
    <submittedName>
        <fullName evidence="1">Uncharacterized protein</fullName>
    </submittedName>
</protein>
<reference evidence="1" key="1">
    <citation type="journal article" date="2021" name="Nat. Commun.">
        <title>Genetic determinants of endophytism in the Arabidopsis root mycobiome.</title>
        <authorList>
            <person name="Mesny F."/>
            <person name="Miyauchi S."/>
            <person name="Thiergart T."/>
            <person name="Pickel B."/>
            <person name="Atanasova L."/>
            <person name="Karlsson M."/>
            <person name="Huettel B."/>
            <person name="Barry K.W."/>
            <person name="Haridas S."/>
            <person name="Chen C."/>
            <person name="Bauer D."/>
            <person name="Andreopoulos W."/>
            <person name="Pangilinan J."/>
            <person name="LaButti K."/>
            <person name="Riley R."/>
            <person name="Lipzen A."/>
            <person name="Clum A."/>
            <person name="Drula E."/>
            <person name="Henrissat B."/>
            <person name="Kohler A."/>
            <person name="Grigoriev I.V."/>
            <person name="Martin F.M."/>
            <person name="Hacquard S."/>
        </authorList>
    </citation>
    <scope>NUCLEOTIDE SEQUENCE</scope>
    <source>
        <strain evidence="1">MPI-CAGE-CH-0243</strain>
    </source>
</reference>